<name>A0A0D2B058_9EURO</name>
<dbReference type="EMBL" id="KN847041">
    <property type="protein sequence ID" value="KIW30932.1"/>
    <property type="molecule type" value="Genomic_DNA"/>
</dbReference>
<gene>
    <name evidence="3" type="ORF">PV07_02623</name>
</gene>
<organism evidence="3 4">
    <name type="scientific">Cladophialophora immunda</name>
    <dbReference type="NCBI Taxonomy" id="569365"/>
    <lineage>
        <taxon>Eukaryota</taxon>
        <taxon>Fungi</taxon>
        <taxon>Dikarya</taxon>
        <taxon>Ascomycota</taxon>
        <taxon>Pezizomycotina</taxon>
        <taxon>Eurotiomycetes</taxon>
        <taxon>Chaetothyriomycetidae</taxon>
        <taxon>Chaetothyriales</taxon>
        <taxon>Herpotrichiellaceae</taxon>
        <taxon>Cladophialophora</taxon>
    </lineage>
</organism>
<accession>A0A0D2B058</accession>
<keyword evidence="2" id="KW-0732">Signal</keyword>
<dbReference type="HOGENOM" id="CLU_1326391_0_0_1"/>
<reference evidence="3 4" key="1">
    <citation type="submission" date="2015-01" db="EMBL/GenBank/DDBJ databases">
        <title>The Genome Sequence of Cladophialophora immunda CBS83496.</title>
        <authorList>
            <consortium name="The Broad Institute Genomics Platform"/>
            <person name="Cuomo C."/>
            <person name="de Hoog S."/>
            <person name="Gorbushina A."/>
            <person name="Stielow B."/>
            <person name="Teixiera M."/>
            <person name="Abouelleil A."/>
            <person name="Chapman S.B."/>
            <person name="Priest M."/>
            <person name="Young S.K."/>
            <person name="Wortman J."/>
            <person name="Nusbaum C."/>
            <person name="Birren B."/>
        </authorList>
    </citation>
    <scope>NUCLEOTIDE SEQUENCE [LARGE SCALE GENOMIC DNA]</scope>
    <source>
        <strain evidence="3 4">CBS 83496</strain>
    </source>
</reference>
<dbReference type="OrthoDB" id="4120067at2759"/>
<dbReference type="AlphaFoldDB" id="A0A0D2B058"/>
<protein>
    <submittedName>
        <fullName evidence="3">Uncharacterized protein</fullName>
    </submittedName>
</protein>
<dbReference type="Proteomes" id="UP000054466">
    <property type="component" value="Unassembled WGS sequence"/>
</dbReference>
<dbReference type="VEuPathDB" id="FungiDB:PV07_02623"/>
<feature type="compositionally biased region" description="Low complexity" evidence="1">
    <location>
        <begin position="140"/>
        <end position="153"/>
    </location>
</feature>
<sequence length="190" mass="19726">MLLCTATRASIFGALTFLLTKASTTIFQNDFPTLAPDVGKGYIWSNTFSTPPEETVEVQFDSLVGSVVITLTCNSDSAIVDLTAASNVTPAGTVPSPSPNNISTTGTPSANTTPFRTDSPFVSLSSIFTVDSSSLGPKQSTSLTLPPATTTSTSGGEFPSLFTGIAERSSVSFTTVLIWILLALLPTAAF</sequence>
<evidence type="ECO:0000256" key="1">
    <source>
        <dbReference type="SAM" id="MobiDB-lite"/>
    </source>
</evidence>
<dbReference type="RefSeq" id="XP_016251148.1">
    <property type="nucleotide sequence ID" value="XM_016389246.1"/>
</dbReference>
<feature type="compositionally biased region" description="Polar residues" evidence="1">
    <location>
        <begin position="99"/>
        <end position="115"/>
    </location>
</feature>
<evidence type="ECO:0000313" key="4">
    <source>
        <dbReference type="Proteomes" id="UP000054466"/>
    </source>
</evidence>
<feature type="chain" id="PRO_5002249334" evidence="2">
    <location>
        <begin position="25"/>
        <end position="190"/>
    </location>
</feature>
<feature type="region of interest" description="Disordered" evidence="1">
    <location>
        <begin position="91"/>
        <end position="115"/>
    </location>
</feature>
<evidence type="ECO:0000313" key="3">
    <source>
        <dbReference type="EMBL" id="KIW30932.1"/>
    </source>
</evidence>
<feature type="signal peptide" evidence="2">
    <location>
        <begin position="1"/>
        <end position="24"/>
    </location>
</feature>
<dbReference type="GeneID" id="27341817"/>
<proteinExistence type="predicted"/>
<keyword evidence="4" id="KW-1185">Reference proteome</keyword>
<feature type="region of interest" description="Disordered" evidence="1">
    <location>
        <begin position="132"/>
        <end position="153"/>
    </location>
</feature>
<evidence type="ECO:0000256" key="2">
    <source>
        <dbReference type="SAM" id="SignalP"/>
    </source>
</evidence>